<evidence type="ECO:0000313" key="2">
    <source>
        <dbReference type="EMBL" id="MED6118896.1"/>
    </source>
</evidence>
<accession>A0ABU6R5V0</accession>
<dbReference type="InterPro" id="IPR055411">
    <property type="entry name" value="LRR_FXL15/At3g58940/PEG3-like"/>
</dbReference>
<dbReference type="Gene3D" id="1.20.1280.50">
    <property type="match status" value="1"/>
</dbReference>
<dbReference type="Pfam" id="PF24758">
    <property type="entry name" value="LRR_At5g56370"/>
    <property type="match status" value="1"/>
</dbReference>
<dbReference type="SUPFAM" id="SSF52058">
    <property type="entry name" value="L domain-like"/>
    <property type="match status" value="1"/>
</dbReference>
<dbReference type="SUPFAM" id="SSF81383">
    <property type="entry name" value="F-box domain"/>
    <property type="match status" value="1"/>
</dbReference>
<feature type="domain" description="F-box" evidence="1">
    <location>
        <begin position="1"/>
        <end position="55"/>
    </location>
</feature>
<keyword evidence="3" id="KW-1185">Reference proteome</keyword>
<dbReference type="Pfam" id="PF08387">
    <property type="entry name" value="FBD"/>
    <property type="match status" value="1"/>
</dbReference>
<dbReference type="InterPro" id="IPR053781">
    <property type="entry name" value="F-box_AtFBL13-like"/>
</dbReference>
<dbReference type="InterPro" id="IPR032675">
    <property type="entry name" value="LRR_dom_sf"/>
</dbReference>
<dbReference type="EMBL" id="JASCZI010030222">
    <property type="protein sequence ID" value="MED6118896.1"/>
    <property type="molecule type" value="Genomic_DNA"/>
</dbReference>
<dbReference type="Pfam" id="PF00646">
    <property type="entry name" value="F-box"/>
    <property type="match status" value="1"/>
</dbReference>
<dbReference type="CDD" id="cd22160">
    <property type="entry name" value="F-box_AtFBL13-like"/>
    <property type="match status" value="1"/>
</dbReference>
<protein>
    <recommendedName>
        <fullName evidence="1">F-box domain-containing protein</fullName>
    </recommendedName>
</protein>
<evidence type="ECO:0000259" key="1">
    <source>
        <dbReference type="PROSITE" id="PS50181"/>
    </source>
</evidence>
<dbReference type="InterPro" id="IPR050232">
    <property type="entry name" value="FBL13/AtMIF1-like"/>
</dbReference>
<dbReference type="PROSITE" id="PS50181">
    <property type="entry name" value="FBOX"/>
    <property type="match status" value="1"/>
</dbReference>
<dbReference type="SMART" id="SM00256">
    <property type="entry name" value="FBOX"/>
    <property type="match status" value="1"/>
</dbReference>
<sequence>MDRISCLPDSILCEILSYLQTKEAVTTSILSRRWRHVWKDLQVIDLDDKPFWKSCDDEEWHARFDSSVNAILSKRNADSYAIKKFRLTCFQNSDESMSTRYLDAVIGDRLQELYLNLNLNNIDVYGDAITLPEGIFTCPSLKSLVLKGYITLFDAPMVSNVYLPSLKNLELQVRFVDIHKLLSGCPAIQNLNIDLRDFRFRIPKLQMPPTLKSLTFSEPGYYYGATEEISVREIYTPSLEYLNLSINNLEDYAMQVSVMHFPNMVEAHLSIDECDDNVDWVLLLFQALRETKFLVLKEFTTMCIFRAPGFEFVEFHCLLNLEVDVKCFDKSFLLNYLHNFHVLERLVINIWPPDDAEYYELTPATMVPNCVTSHLKSFEYTGYQDFEDEREFIAYVLQSGLVLRTVTIHLKSDFDLETKNNIVGGLAAIPRGSSMCQLNFIDQIPV</sequence>
<dbReference type="SMART" id="SM00579">
    <property type="entry name" value="FBD"/>
    <property type="match status" value="1"/>
</dbReference>
<dbReference type="InterPro" id="IPR006566">
    <property type="entry name" value="FBD"/>
</dbReference>
<dbReference type="Proteomes" id="UP001341840">
    <property type="component" value="Unassembled WGS sequence"/>
</dbReference>
<dbReference type="PANTHER" id="PTHR31900:SF34">
    <property type="entry name" value="EMB|CAB62440.1-RELATED"/>
    <property type="match status" value="1"/>
</dbReference>
<dbReference type="PANTHER" id="PTHR31900">
    <property type="entry name" value="F-BOX/RNI SUPERFAMILY PROTEIN-RELATED"/>
    <property type="match status" value="1"/>
</dbReference>
<gene>
    <name evidence="2" type="ORF">PIB30_006687</name>
</gene>
<dbReference type="Gene3D" id="3.80.10.10">
    <property type="entry name" value="Ribonuclease Inhibitor"/>
    <property type="match status" value="1"/>
</dbReference>
<dbReference type="InterPro" id="IPR036047">
    <property type="entry name" value="F-box-like_dom_sf"/>
</dbReference>
<reference evidence="2 3" key="1">
    <citation type="journal article" date="2023" name="Plants (Basel)">
        <title>Bridging the Gap: Combining Genomics and Transcriptomics Approaches to Understand Stylosanthes scabra, an Orphan Legume from the Brazilian Caatinga.</title>
        <authorList>
            <person name="Ferreira-Neto J.R.C."/>
            <person name="da Silva M.D."/>
            <person name="Binneck E."/>
            <person name="de Melo N.F."/>
            <person name="da Silva R.H."/>
            <person name="de Melo A.L.T.M."/>
            <person name="Pandolfi V."/>
            <person name="Bustamante F.O."/>
            <person name="Brasileiro-Vidal A.C."/>
            <person name="Benko-Iseppon A.M."/>
        </authorList>
    </citation>
    <scope>NUCLEOTIDE SEQUENCE [LARGE SCALE GENOMIC DNA]</scope>
    <source>
        <tissue evidence="2">Leaves</tissue>
    </source>
</reference>
<comment type="caution">
    <text evidence="2">The sequence shown here is derived from an EMBL/GenBank/DDBJ whole genome shotgun (WGS) entry which is preliminary data.</text>
</comment>
<dbReference type="InterPro" id="IPR001810">
    <property type="entry name" value="F-box_dom"/>
</dbReference>
<name>A0ABU6R5V0_9FABA</name>
<organism evidence="2 3">
    <name type="scientific">Stylosanthes scabra</name>
    <dbReference type="NCBI Taxonomy" id="79078"/>
    <lineage>
        <taxon>Eukaryota</taxon>
        <taxon>Viridiplantae</taxon>
        <taxon>Streptophyta</taxon>
        <taxon>Embryophyta</taxon>
        <taxon>Tracheophyta</taxon>
        <taxon>Spermatophyta</taxon>
        <taxon>Magnoliopsida</taxon>
        <taxon>eudicotyledons</taxon>
        <taxon>Gunneridae</taxon>
        <taxon>Pentapetalae</taxon>
        <taxon>rosids</taxon>
        <taxon>fabids</taxon>
        <taxon>Fabales</taxon>
        <taxon>Fabaceae</taxon>
        <taxon>Papilionoideae</taxon>
        <taxon>50 kb inversion clade</taxon>
        <taxon>dalbergioids sensu lato</taxon>
        <taxon>Dalbergieae</taxon>
        <taxon>Pterocarpus clade</taxon>
        <taxon>Stylosanthes</taxon>
    </lineage>
</organism>
<evidence type="ECO:0000313" key="3">
    <source>
        <dbReference type="Proteomes" id="UP001341840"/>
    </source>
</evidence>
<proteinExistence type="predicted"/>